<evidence type="ECO:0000256" key="7">
    <source>
        <dbReference type="ARBA" id="ARBA00022989"/>
    </source>
</evidence>
<evidence type="ECO:0000256" key="9">
    <source>
        <dbReference type="SAM" id="Phobius"/>
    </source>
</evidence>
<dbReference type="InterPro" id="IPR011527">
    <property type="entry name" value="ABC1_TM_dom"/>
</dbReference>
<dbReference type="PANTHER" id="PTHR43394:SF1">
    <property type="entry name" value="ATP-BINDING CASSETTE SUB-FAMILY B MEMBER 10, MITOCHONDRIAL"/>
    <property type="match status" value="1"/>
</dbReference>
<dbReference type="InterPro" id="IPR017871">
    <property type="entry name" value="ABC_transporter-like_CS"/>
</dbReference>
<dbReference type="InterPro" id="IPR027417">
    <property type="entry name" value="P-loop_NTPase"/>
</dbReference>
<dbReference type="FunFam" id="3.40.50.300:FF:000854">
    <property type="entry name" value="Multidrug ABC transporter ATP-binding protein"/>
    <property type="match status" value="1"/>
</dbReference>
<dbReference type="Pfam" id="PF00005">
    <property type="entry name" value="ABC_tran"/>
    <property type="match status" value="1"/>
</dbReference>
<keyword evidence="8 9" id="KW-0472">Membrane</keyword>
<keyword evidence="2" id="KW-0813">Transport</keyword>
<feature type="domain" description="ABC transporter" evidence="10">
    <location>
        <begin position="525"/>
        <end position="780"/>
    </location>
</feature>
<dbReference type="GO" id="GO:0005743">
    <property type="term" value="C:mitochondrial inner membrane"/>
    <property type="evidence" value="ECO:0007669"/>
    <property type="project" value="TreeGrafter"/>
</dbReference>
<keyword evidence="6" id="KW-0067">ATP-binding</keyword>
<organism evidence="12 13">
    <name type="scientific">Chaetoceros tenuissimus</name>
    <dbReference type="NCBI Taxonomy" id="426638"/>
    <lineage>
        <taxon>Eukaryota</taxon>
        <taxon>Sar</taxon>
        <taxon>Stramenopiles</taxon>
        <taxon>Ochrophyta</taxon>
        <taxon>Bacillariophyta</taxon>
        <taxon>Coscinodiscophyceae</taxon>
        <taxon>Chaetocerotophycidae</taxon>
        <taxon>Chaetocerotales</taxon>
        <taxon>Chaetocerotaceae</taxon>
        <taxon>Chaetoceros</taxon>
    </lineage>
</organism>
<evidence type="ECO:0000313" key="13">
    <source>
        <dbReference type="Proteomes" id="UP001054902"/>
    </source>
</evidence>
<comment type="caution">
    <text evidence="12">The sequence shown here is derived from an EMBL/GenBank/DDBJ whole genome shotgun (WGS) entry which is preliminary data.</text>
</comment>
<dbReference type="PANTHER" id="PTHR43394">
    <property type="entry name" value="ATP-DEPENDENT PERMEASE MDL1, MITOCHONDRIAL"/>
    <property type="match status" value="1"/>
</dbReference>
<dbReference type="InterPro" id="IPR036640">
    <property type="entry name" value="ABC1_TM_sf"/>
</dbReference>
<evidence type="ECO:0000256" key="5">
    <source>
        <dbReference type="ARBA" id="ARBA00022741"/>
    </source>
</evidence>
<feature type="transmembrane region" description="Helical" evidence="9">
    <location>
        <begin position="237"/>
        <end position="261"/>
    </location>
</feature>
<feature type="transmembrane region" description="Helical" evidence="9">
    <location>
        <begin position="20"/>
        <end position="37"/>
    </location>
</feature>
<evidence type="ECO:0000259" key="11">
    <source>
        <dbReference type="PROSITE" id="PS50929"/>
    </source>
</evidence>
<name>A0AAD3H5K9_9STRA</name>
<dbReference type="GO" id="GO:0015421">
    <property type="term" value="F:ABC-type oligopeptide transporter activity"/>
    <property type="evidence" value="ECO:0007669"/>
    <property type="project" value="TreeGrafter"/>
</dbReference>
<evidence type="ECO:0000256" key="2">
    <source>
        <dbReference type="ARBA" id="ARBA00022448"/>
    </source>
</evidence>
<dbReference type="InterPro" id="IPR039421">
    <property type="entry name" value="Type_1_exporter"/>
</dbReference>
<reference evidence="12 13" key="1">
    <citation type="journal article" date="2021" name="Sci. Rep.">
        <title>The genome of the diatom Chaetoceros tenuissimus carries an ancient integrated fragment of an extant virus.</title>
        <authorList>
            <person name="Hongo Y."/>
            <person name="Kimura K."/>
            <person name="Takaki Y."/>
            <person name="Yoshida Y."/>
            <person name="Baba S."/>
            <person name="Kobayashi G."/>
            <person name="Nagasaki K."/>
            <person name="Hano T."/>
            <person name="Tomaru Y."/>
        </authorList>
    </citation>
    <scope>NUCLEOTIDE SEQUENCE [LARGE SCALE GENOMIC DNA]</scope>
    <source>
        <strain evidence="12 13">NIES-3715</strain>
    </source>
</reference>
<dbReference type="InterPro" id="IPR003593">
    <property type="entry name" value="AAA+_ATPase"/>
</dbReference>
<dbReference type="SUPFAM" id="SSF52540">
    <property type="entry name" value="P-loop containing nucleoside triphosphate hydrolases"/>
    <property type="match status" value="1"/>
</dbReference>
<dbReference type="PROSITE" id="PS50893">
    <property type="entry name" value="ABC_TRANSPORTER_2"/>
    <property type="match status" value="1"/>
</dbReference>
<dbReference type="GO" id="GO:0016887">
    <property type="term" value="F:ATP hydrolysis activity"/>
    <property type="evidence" value="ECO:0007669"/>
    <property type="project" value="InterPro"/>
</dbReference>
<proteinExistence type="predicted"/>
<dbReference type="AlphaFoldDB" id="A0AAD3H5K9"/>
<dbReference type="Pfam" id="PF00664">
    <property type="entry name" value="ABC_membrane"/>
    <property type="match status" value="1"/>
</dbReference>
<keyword evidence="7 9" id="KW-1133">Transmembrane helix</keyword>
<dbReference type="EMBL" id="BLLK01000042">
    <property type="protein sequence ID" value="GFH50853.1"/>
    <property type="molecule type" value="Genomic_DNA"/>
</dbReference>
<evidence type="ECO:0000259" key="10">
    <source>
        <dbReference type="PROSITE" id="PS50893"/>
    </source>
</evidence>
<dbReference type="SUPFAM" id="SSF90123">
    <property type="entry name" value="ABC transporter transmembrane region"/>
    <property type="match status" value="1"/>
</dbReference>
<dbReference type="SMART" id="SM00382">
    <property type="entry name" value="AAA"/>
    <property type="match status" value="1"/>
</dbReference>
<dbReference type="CDD" id="cd18572">
    <property type="entry name" value="ABC_6TM_TAP"/>
    <property type="match status" value="1"/>
</dbReference>
<feature type="transmembrane region" description="Helical" evidence="9">
    <location>
        <begin position="305"/>
        <end position="331"/>
    </location>
</feature>
<feature type="transmembrane region" description="Helical" evidence="9">
    <location>
        <begin position="194"/>
        <end position="217"/>
    </location>
</feature>
<feature type="domain" description="ABC transmembrane type-1" evidence="11">
    <location>
        <begin position="199"/>
        <end position="480"/>
    </location>
</feature>
<sequence>MTRENVSKIRAPCRSSYSMIYAITIFAICYSSQMYGVDGFSNQLSSKATLRFPISGMSSNHRMERYYTFRNTHISPHTLQSQATLELEEPKSLVNDFTPETMSLRQSMFFFVKYLFKHQKEQAIKRDVMYPNSIRSKLFPSRYTMDDISKADAKILRTEIKQEQQEKKPFWETMKSLNESRKELIELVGYDSKLLVSCFGFAMLAAFMNSVIPHYYGQSVNCLANALTTSRTEVIKALTGLGGASVLCALFTGIRGALFWLAGSRGNYNIRVKLHRNLLLQEAGFFDSTETGILLSRLNNDVNKIGMVISFHVNVVFRQFAQLIFGAVYLFKISRELALVSFAGILLVAIVSAIYGEFSRILAERVQNMFADASAVAEKSFSMSETVRAFNGVQTETDKYENAQLRALELEEVQAWAYGSHKFISDSLQTVLQGILLLSCWSFGRANKLQLAQLTTFMFYVNFVLESSNEVGDQWAKIQSAIGASSNVFELIRRVPKIRDPKKLNDVLSEHYGEANGRSPSDPVIKVEDLTVTYGAMDVPALNGVNLDIFEGDKVAIVGRSGSGKSTLLRCLLRFYDPISGSCELNGKNLTDMSRKELASKISVVEQEPHLFPMSLMDNVLYGIEKDAYDEENEEEMYSLEWRQKVAEALEVAGLPVEGVNKNAMGLELDTRVGEGGRALSGGQRQRVAIARALIRKPEVLLLDEPTAALDSESEKQVVVALSNAMKKTKSMLMVTHRLGVIRSLEVNKVLVLDKGKIAEFGHPEDLLKQNGIYSQLAREQGIVPLASST</sequence>
<evidence type="ECO:0000256" key="3">
    <source>
        <dbReference type="ARBA" id="ARBA00022475"/>
    </source>
</evidence>
<gene>
    <name evidence="12" type="ORF">CTEN210_07329</name>
</gene>
<keyword evidence="4 9" id="KW-0812">Transmembrane</keyword>
<keyword evidence="13" id="KW-1185">Reference proteome</keyword>
<keyword evidence="5" id="KW-0547">Nucleotide-binding</keyword>
<dbReference type="InterPro" id="IPR003439">
    <property type="entry name" value="ABC_transporter-like_ATP-bd"/>
</dbReference>
<dbReference type="Proteomes" id="UP001054902">
    <property type="component" value="Unassembled WGS sequence"/>
</dbReference>
<dbReference type="Gene3D" id="3.40.50.300">
    <property type="entry name" value="P-loop containing nucleotide triphosphate hydrolases"/>
    <property type="match status" value="1"/>
</dbReference>
<evidence type="ECO:0000256" key="4">
    <source>
        <dbReference type="ARBA" id="ARBA00022692"/>
    </source>
</evidence>
<dbReference type="GO" id="GO:0090374">
    <property type="term" value="P:oligopeptide export from mitochondrion"/>
    <property type="evidence" value="ECO:0007669"/>
    <property type="project" value="TreeGrafter"/>
</dbReference>
<dbReference type="Gene3D" id="1.20.1560.10">
    <property type="entry name" value="ABC transporter type 1, transmembrane domain"/>
    <property type="match status" value="1"/>
</dbReference>
<feature type="transmembrane region" description="Helical" evidence="9">
    <location>
        <begin position="337"/>
        <end position="355"/>
    </location>
</feature>
<keyword evidence="3" id="KW-1003">Cell membrane</keyword>
<dbReference type="PROSITE" id="PS00211">
    <property type="entry name" value="ABC_TRANSPORTER_1"/>
    <property type="match status" value="1"/>
</dbReference>
<dbReference type="GO" id="GO:0005886">
    <property type="term" value="C:plasma membrane"/>
    <property type="evidence" value="ECO:0007669"/>
    <property type="project" value="UniProtKB-SubCell"/>
</dbReference>
<dbReference type="GO" id="GO:0005524">
    <property type="term" value="F:ATP binding"/>
    <property type="evidence" value="ECO:0007669"/>
    <property type="project" value="UniProtKB-KW"/>
</dbReference>
<evidence type="ECO:0000313" key="12">
    <source>
        <dbReference type="EMBL" id="GFH50853.1"/>
    </source>
</evidence>
<dbReference type="PROSITE" id="PS50929">
    <property type="entry name" value="ABC_TM1F"/>
    <property type="match status" value="1"/>
</dbReference>
<evidence type="ECO:0008006" key="14">
    <source>
        <dbReference type="Google" id="ProtNLM"/>
    </source>
</evidence>
<accession>A0AAD3H5K9</accession>
<comment type="subcellular location">
    <subcellularLocation>
        <location evidence="1">Cell membrane</location>
        <topology evidence="1">Multi-pass membrane protein</topology>
    </subcellularLocation>
</comment>
<evidence type="ECO:0000256" key="8">
    <source>
        <dbReference type="ARBA" id="ARBA00023136"/>
    </source>
</evidence>
<evidence type="ECO:0000256" key="6">
    <source>
        <dbReference type="ARBA" id="ARBA00022840"/>
    </source>
</evidence>
<protein>
    <recommendedName>
        <fullName evidence="14">ATP-dependent transporter ycf16</fullName>
    </recommendedName>
</protein>
<evidence type="ECO:0000256" key="1">
    <source>
        <dbReference type="ARBA" id="ARBA00004651"/>
    </source>
</evidence>